<name>A0A917BWU2_9HYPH</name>
<evidence type="ECO:0000313" key="1">
    <source>
        <dbReference type="EMBL" id="GGF57821.1"/>
    </source>
</evidence>
<keyword evidence="2" id="KW-1185">Reference proteome</keyword>
<organism evidence="1 2">
    <name type="scientific">Azorhizobium oxalatiphilum</name>
    <dbReference type="NCBI Taxonomy" id="980631"/>
    <lineage>
        <taxon>Bacteria</taxon>
        <taxon>Pseudomonadati</taxon>
        <taxon>Pseudomonadota</taxon>
        <taxon>Alphaproteobacteria</taxon>
        <taxon>Hyphomicrobiales</taxon>
        <taxon>Xanthobacteraceae</taxon>
        <taxon>Azorhizobium</taxon>
    </lineage>
</organism>
<proteinExistence type="predicted"/>
<dbReference type="EMBL" id="BMCT01000001">
    <property type="protein sequence ID" value="GGF57821.1"/>
    <property type="molecule type" value="Genomic_DNA"/>
</dbReference>
<protein>
    <submittedName>
        <fullName evidence="1">Uncharacterized protein</fullName>
    </submittedName>
</protein>
<sequence length="657" mass="71202">MTTIKDLENAVKAVTGQRQEITLGPISLANPNILSDLGPLTSKLEKDRTIDTAIALNYVLGENRRYLTRDIDTGRIRIAIRDLAKELRNSDERITSKYSQSVSQLFDRCNHSKITASIGSVTKALTPEPTTPLWATALDIALATGLSMVPFVGPTLAAGATGGLGKLISGGIGIGVTYVNKDLGVSSLSSYNSDLKATTSVGDGLKQMPGTLLTSVSGQFTSKTTAGSALVAYLAKRDENKAKKTLTNPQAFVTSFSKVINPMTQNQILNNDIFDTLRLNLANSSAIITAKQDVVDCLSKESDTVETYIDKFGETVSKSAELIATVVNASIIGSFNDLFQVYDQRLITAKSTHVGLHLFEADTTTERSKSTVLALIITAYYLNPGIKESIRANKGAGAGILPLFDDIGVLDLINGDIQRGTPKVATGNPRSTAMTKLADQRTDIRGNFKDTTDPVEAINRAVKEGNTYITLVKSSMIDTINKVLFAHNNSGYFKEILSIFAASNMIVNSVWKAAATQGSIDKWFSEKFEVPKKAVAALKDAGFIKTYSTTVGSVSNEKKLETIGGATVNNQTKKLEYSPTNRKSATLRYYDGWVKGASDREKMMLYLFARAVTNDVNLFHVFMGVVDWTKVKELLHSIIAEINIASHSVDTKDMRPN</sequence>
<reference evidence="1" key="2">
    <citation type="submission" date="2020-09" db="EMBL/GenBank/DDBJ databases">
        <authorList>
            <person name="Sun Q."/>
            <person name="Sedlacek I."/>
        </authorList>
    </citation>
    <scope>NUCLEOTIDE SEQUENCE</scope>
    <source>
        <strain evidence="1">CCM 7897</strain>
    </source>
</reference>
<reference evidence="1" key="1">
    <citation type="journal article" date="2014" name="Int. J. Syst. Evol. Microbiol.">
        <title>Complete genome sequence of Corynebacterium casei LMG S-19264T (=DSM 44701T), isolated from a smear-ripened cheese.</title>
        <authorList>
            <consortium name="US DOE Joint Genome Institute (JGI-PGF)"/>
            <person name="Walter F."/>
            <person name="Albersmeier A."/>
            <person name="Kalinowski J."/>
            <person name="Ruckert C."/>
        </authorList>
    </citation>
    <scope>NUCLEOTIDE SEQUENCE</scope>
    <source>
        <strain evidence="1">CCM 7897</strain>
    </source>
</reference>
<dbReference type="AlphaFoldDB" id="A0A917BWU2"/>
<accession>A0A917BWU2</accession>
<evidence type="ECO:0000313" key="2">
    <source>
        <dbReference type="Proteomes" id="UP000606044"/>
    </source>
</evidence>
<dbReference type="Proteomes" id="UP000606044">
    <property type="component" value="Unassembled WGS sequence"/>
</dbReference>
<comment type="caution">
    <text evidence="1">The sequence shown here is derived from an EMBL/GenBank/DDBJ whole genome shotgun (WGS) entry which is preliminary data.</text>
</comment>
<gene>
    <name evidence="1" type="ORF">GCM10007301_16910</name>
</gene>